<dbReference type="PANTHER" id="PTHR21090:SF5">
    <property type="entry name" value="PENTAFUNCTIONAL AROM POLYPEPTIDE"/>
    <property type="match status" value="1"/>
</dbReference>
<comment type="pathway">
    <text evidence="1">Metabolic intermediate biosynthesis; chorismate biosynthesis; chorismate from D-erythrose 4-phosphate and phosphoenolpyruvate: step 6/7.</text>
</comment>
<dbReference type="RefSeq" id="XP_009032978.1">
    <property type="nucleotide sequence ID" value="XM_009034730.1"/>
</dbReference>
<dbReference type="OrthoDB" id="197068at2759"/>
<dbReference type="EMBL" id="GL833121">
    <property type="protein sequence ID" value="EGB11856.1"/>
    <property type="molecule type" value="Genomic_DNA"/>
</dbReference>
<evidence type="ECO:0000259" key="9">
    <source>
        <dbReference type="Pfam" id="PF00275"/>
    </source>
</evidence>
<evidence type="ECO:0000313" key="11">
    <source>
        <dbReference type="Proteomes" id="UP000002729"/>
    </source>
</evidence>
<organism evidence="11">
    <name type="scientific">Aureococcus anophagefferens</name>
    <name type="common">Harmful bloom alga</name>
    <dbReference type="NCBI Taxonomy" id="44056"/>
    <lineage>
        <taxon>Eukaryota</taxon>
        <taxon>Sar</taxon>
        <taxon>Stramenopiles</taxon>
        <taxon>Ochrophyta</taxon>
        <taxon>Pelagophyceae</taxon>
        <taxon>Pelagomonadales</taxon>
        <taxon>Pelagomonadaceae</taxon>
        <taxon>Aureococcus</taxon>
    </lineage>
</organism>
<dbReference type="InterPro" id="IPR036968">
    <property type="entry name" value="Enolpyruvate_Tfrase_sf"/>
</dbReference>
<dbReference type="InterPro" id="IPR006264">
    <property type="entry name" value="EPSP_synthase"/>
</dbReference>
<evidence type="ECO:0000256" key="8">
    <source>
        <dbReference type="SAM" id="SignalP"/>
    </source>
</evidence>
<keyword evidence="11" id="KW-1185">Reference proteome</keyword>
<comment type="similarity">
    <text evidence="2">Belongs to the EPSP synthase family.</text>
</comment>
<dbReference type="GO" id="GO:0003866">
    <property type="term" value="F:3-phosphoshikimate 1-carboxyvinyltransferase activity"/>
    <property type="evidence" value="ECO:0007669"/>
    <property type="project" value="UniProtKB-EC"/>
</dbReference>
<dbReference type="GO" id="GO:0008652">
    <property type="term" value="P:amino acid biosynthetic process"/>
    <property type="evidence" value="ECO:0007669"/>
    <property type="project" value="UniProtKB-KW"/>
</dbReference>
<reference evidence="10 11" key="1">
    <citation type="journal article" date="2011" name="Proc. Natl. Acad. Sci. U.S.A.">
        <title>Niche of harmful alga Aureococcus anophagefferens revealed through ecogenomics.</title>
        <authorList>
            <person name="Gobler C.J."/>
            <person name="Berry D.L."/>
            <person name="Dyhrman S.T."/>
            <person name="Wilhelm S.W."/>
            <person name="Salamov A."/>
            <person name="Lobanov A.V."/>
            <person name="Zhang Y."/>
            <person name="Collier J.L."/>
            <person name="Wurch L.L."/>
            <person name="Kustka A.B."/>
            <person name="Dill B.D."/>
            <person name="Shah M."/>
            <person name="VerBerkmoes N.C."/>
            <person name="Kuo A."/>
            <person name="Terry A."/>
            <person name="Pangilinan J."/>
            <person name="Lindquist E.A."/>
            <person name="Lucas S."/>
            <person name="Paulsen I.T."/>
            <person name="Hattenrath-Lehmann T.K."/>
            <person name="Talmage S.C."/>
            <person name="Walker E.A."/>
            <person name="Koch F."/>
            <person name="Burson A.M."/>
            <person name="Marcoval M.A."/>
            <person name="Tang Y.Z."/>
            <person name="Lecleir G.R."/>
            <person name="Coyne K.J."/>
            <person name="Berg G.M."/>
            <person name="Bertrand E.M."/>
            <person name="Saito M.A."/>
            <person name="Gladyshev V.N."/>
            <person name="Grigoriev I.V."/>
        </authorList>
    </citation>
    <scope>NUCLEOTIDE SEQUENCE [LARGE SCALE GENOMIC DNA]</scope>
    <source>
        <strain evidence="11">CCMP 1984</strain>
    </source>
</reference>
<evidence type="ECO:0000313" key="10">
    <source>
        <dbReference type="EMBL" id="EGB11856.1"/>
    </source>
</evidence>
<dbReference type="PROSITE" id="PS00104">
    <property type="entry name" value="EPSP_SYNTHASE_1"/>
    <property type="match status" value="1"/>
</dbReference>
<evidence type="ECO:0000256" key="3">
    <source>
        <dbReference type="ARBA" id="ARBA00012450"/>
    </source>
</evidence>
<dbReference type="GeneID" id="20219185"/>
<evidence type="ECO:0000256" key="7">
    <source>
        <dbReference type="ARBA" id="ARBA00044633"/>
    </source>
</evidence>
<dbReference type="EC" id="2.5.1.19" evidence="3"/>
<dbReference type="CDD" id="cd01556">
    <property type="entry name" value="EPSP_synthase"/>
    <property type="match status" value="1"/>
</dbReference>
<dbReference type="InterPro" id="IPR001986">
    <property type="entry name" value="Enolpyruvate_Tfrase_dom"/>
</dbReference>
<dbReference type="SUPFAM" id="SSF55205">
    <property type="entry name" value="EPT/RTPC-like"/>
    <property type="match status" value="1"/>
</dbReference>
<dbReference type="Gene3D" id="3.65.10.10">
    <property type="entry name" value="Enolpyruvate transferase domain"/>
    <property type="match status" value="2"/>
</dbReference>
<feature type="domain" description="Enolpyruvate transferase" evidence="9">
    <location>
        <begin position="51"/>
        <end position="480"/>
    </location>
</feature>
<gene>
    <name evidence="10" type="ORF">AURANDRAFT_19755</name>
</gene>
<dbReference type="OMA" id="YEDHRMA"/>
<dbReference type="AlphaFoldDB" id="F0XZ04"/>
<feature type="signal peptide" evidence="8">
    <location>
        <begin position="1"/>
        <end position="17"/>
    </location>
</feature>
<dbReference type="HAMAP" id="MF_00210">
    <property type="entry name" value="EPSP_synth"/>
    <property type="match status" value="1"/>
</dbReference>
<evidence type="ECO:0000256" key="4">
    <source>
        <dbReference type="ARBA" id="ARBA00022605"/>
    </source>
</evidence>
<evidence type="ECO:0000256" key="5">
    <source>
        <dbReference type="ARBA" id="ARBA00022679"/>
    </source>
</evidence>
<keyword evidence="4" id="KW-0028">Amino-acid biosynthesis</keyword>
<dbReference type="eggNOG" id="KOG0692">
    <property type="taxonomic scope" value="Eukaryota"/>
</dbReference>
<feature type="chain" id="PRO_5003264239" description="3-phosphoshikimate 1-carboxyvinyltransferase" evidence="8">
    <location>
        <begin position="18"/>
        <end position="486"/>
    </location>
</feature>
<dbReference type="KEGG" id="aaf:AURANDRAFT_19755"/>
<dbReference type="GO" id="GO:0009423">
    <property type="term" value="P:chorismate biosynthetic process"/>
    <property type="evidence" value="ECO:0007669"/>
    <property type="project" value="UniProtKB-UniPathway"/>
</dbReference>
<dbReference type="UniPathway" id="UPA00053">
    <property type="reaction ID" value="UER00089"/>
</dbReference>
<keyword evidence="8" id="KW-0732">Signal</keyword>
<dbReference type="Pfam" id="PF00275">
    <property type="entry name" value="EPSP_synthase"/>
    <property type="match status" value="1"/>
</dbReference>
<dbReference type="InterPro" id="IPR013792">
    <property type="entry name" value="RNA3'P_cycl/enolpyr_Trfase_a/b"/>
</dbReference>
<proteinExistence type="inferred from homology"/>
<evidence type="ECO:0000256" key="2">
    <source>
        <dbReference type="ARBA" id="ARBA00009948"/>
    </source>
</evidence>
<sequence length="486" mass="49623">MATKLACAALCIAVASGFAPSRPGGAAPAARRDGRAAVAVAAAVESLSLSPIAKVGGVVRLPGSKSLSNRALLIAALCEGETTVENLLASDDTERMLEALAAMGVAVADLGDAAVRVTSSGALKAPGADLFLGNAGTAMRPLAAVLAAVAATDGGDFVLDGTPRMRERPIEDLVDGLKQLGCDVECTQNGDFGGCPPVVVKPGARVDGGVARVSGKTSSQFLSALLLASPLLATTQPLVIEITDELISQPYVQLTVDLMAKFGVVVDIDGAYRSFTVAPAQKYTNAGLPDATYFVEGDASSASYFLAAAAMTGGDLTVVGCGSESTQGDVRFAEVLRDMGAPVTLHPTNITVAAATPNLKGIDVDCLDIPDAAMTLAAVALVAAGPTTIRNVGSWRVKETERMKAIVAETTKLGADVFEGDTHCVITPPAGKPNAGAEIETYDDHRIAMTFALAACAGVPVTILDPKCTSKTFPTYFDELARVTLA</sequence>
<dbReference type="InterPro" id="IPR023193">
    <property type="entry name" value="EPSP_synthase_CS"/>
</dbReference>
<dbReference type="InParanoid" id="F0XZ04"/>
<evidence type="ECO:0000256" key="6">
    <source>
        <dbReference type="ARBA" id="ARBA00023141"/>
    </source>
</evidence>
<protein>
    <recommendedName>
        <fullName evidence="3">3-phosphoshikimate 1-carboxyvinyltransferase</fullName>
        <ecNumber evidence="3">2.5.1.19</ecNumber>
    </recommendedName>
</protein>
<dbReference type="PIRSF" id="PIRSF000505">
    <property type="entry name" value="EPSPS"/>
    <property type="match status" value="1"/>
</dbReference>
<keyword evidence="5" id="KW-0808">Transferase</keyword>
<name>F0XZ04_AURAN</name>
<dbReference type="GO" id="GO:0009073">
    <property type="term" value="P:aromatic amino acid family biosynthetic process"/>
    <property type="evidence" value="ECO:0007669"/>
    <property type="project" value="UniProtKB-KW"/>
</dbReference>
<accession>F0XZ04</accession>
<keyword evidence="6" id="KW-0057">Aromatic amino acid biosynthesis</keyword>
<dbReference type="NCBIfam" id="TIGR01356">
    <property type="entry name" value="aroA"/>
    <property type="match status" value="1"/>
</dbReference>
<comment type="catalytic activity">
    <reaction evidence="7">
        <text>3-phosphoshikimate + phosphoenolpyruvate = 5-O-(1-carboxyvinyl)-3-phosphoshikimate + phosphate</text>
        <dbReference type="Rhea" id="RHEA:21256"/>
        <dbReference type="ChEBI" id="CHEBI:43474"/>
        <dbReference type="ChEBI" id="CHEBI:57701"/>
        <dbReference type="ChEBI" id="CHEBI:58702"/>
        <dbReference type="ChEBI" id="CHEBI:145989"/>
        <dbReference type="EC" id="2.5.1.19"/>
    </reaction>
    <physiologicalReaction direction="left-to-right" evidence="7">
        <dbReference type="Rhea" id="RHEA:21257"/>
    </physiologicalReaction>
</comment>
<dbReference type="Proteomes" id="UP000002729">
    <property type="component" value="Unassembled WGS sequence"/>
</dbReference>
<evidence type="ECO:0000256" key="1">
    <source>
        <dbReference type="ARBA" id="ARBA00004811"/>
    </source>
</evidence>
<dbReference type="PANTHER" id="PTHR21090">
    <property type="entry name" value="AROM/DEHYDROQUINATE SYNTHASE"/>
    <property type="match status" value="1"/>
</dbReference>